<dbReference type="AlphaFoldDB" id="A0AAW5B3L3"/>
<feature type="transmembrane region" description="Helical" evidence="6">
    <location>
        <begin position="351"/>
        <end position="373"/>
    </location>
</feature>
<keyword evidence="5 6" id="KW-0472">Membrane</keyword>
<evidence type="ECO:0000256" key="4">
    <source>
        <dbReference type="ARBA" id="ARBA00022989"/>
    </source>
</evidence>
<feature type="transmembrane region" description="Helical" evidence="6">
    <location>
        <begin position="219"/>
        <end position="242"/>
    </location>
</feature>
<evidence type="ECO:0000313" key="8">
    <source>
        <dbReference type="Proteomes" id="UP001199631"/>
    </source>
</evidence>
<evidence type="ECO:0000256" key="1">
    <source>
        <dbReference type="ARBA" id="ARBA00004651"/>
    </source>
</evidence>
<name>A0AAW5B3L3_9BACI</name>
<reference evidence="7 8" key="1">
    <citation type="journal article" date="2022" name="Evol. Bioinform. Online">
        <title>Draft Genome Sequence of Oceanobacillus jordanicus Strain GSFE11, a Halotolerant Plant Growth-Promoting Bacterial Endophyte Isolated From the Jordan Valley.</title>
        <authorList>
            <person name="Alhindi T."/>
            <person name="Albdaiwi R."/>
        </authorList>
    </citation>
    <scope>NUCLEOTIDE SEQUENCE [LARGE SCALE GENOMIC DNA]</scope>
    <source>
        <strain evidence="7 8">GSFE11</strain>
    </source>
</reference>
<feature type="transmembrane region" description="Helical" evidence="6">
    <location>
        <begin position="7"/>
        <end position="24"/>
    </location>
</feature>
<organism evidence="7 8">
    <name type="scientific">Oceanobacillus jordanicus</name>
    <dbReference type="NCBI Taxonomy" id="2867266"/>
    <lineage>
        <taxon>Bacteria</taxon>
        <taxon>Bacillati</taxon>
        <taxon>Bacillota</taxon>
        <taxon>Bacilli</taxon>
        <taxon>Bacillales</taxon>
        <taxon>Bacillaceae</taxon>
        <taxon>Oceanobacillus</taxon>
    </lineage>
</organism>
<evidence type="ECO:0000256" key="5">
    <source>
        <dbReference type="ARBA" id="ARBA00023136"/>
    </source>
</evidence>
<sequence>MLIGTSAAQVIPVVASLILTRIYTPEEYGLLAIFISLVTIMGTIVTLRYELAILVPIKEQDAVNITILSIVSSLIISLLIFSILLGFKNEILDALNIKSLGNWLFLVPIATLFMGIYNSLNYLATRVGLFKVISKTRIYQALYSSIAQILLGLMHMGVGGLIIGATLSNIIGNLKIFGKLLDSKKDEIKRFRPRDAYSLAKRYSDYPKYSVPSTIFNNVSLHSMSFIIPTFFSASLLGQYSLSQRIIILPMKVISNSISQVFLNEASMELKKSNTTKNSFISTFKKLVCISLPLYTILFFVVKDLIILAFGETWEPAGEISQMLIILLFFRFIVTPLSNVLNLYEKQKIVLIWQVSLVILTIISAMISIIYALNFKTFLAIYVCTLSIDYVIMFIICLYFSGRQKHNFIEGSY</sequence>
<feature type="transmembrane region" description="Helical" evidence="6">
    <location>
        <begin position="287"/>
        <end position="311"/>
    </location>
</feature>
<evidence type="ECO:0000313" key="7">
    <source>
        <dbReference type="EMBL" id="MCG3418158.1"/>
    </source>
</evidence>
<dbReference type="PANTHER" id="PTHR30250:SF11">
    <property type="entry name" value="O-ANTIGEN TRANSPORTER-RELATED"/>
    <property type="match status" value="1"/>
</dbReference>
<feature type="transmembrane region" description="Helical" evidence="6">
    <location>
        <begin position="30"/>
        <end position="51"/>
    </location>
</feature>
<proteinExistence type="predicted"/>
<comment type="subcellular location">
    <subcellularLocation>
        <location evidence="1">Cell membrane</location>
        <topology evidence="1">Multi-pass membrane protein</topology>
    </subcellularLocation>
</comment>
<keyword evidence="4 6" id="KW-1133">Transmembrane helix</keyword>
<accession>A0AAW5B3L3</accession>
<dbReference type="Proteomes" id="UP001199631">
    <property type="component" value="Unassembled WGS sequence"/>
</dbReference>
<evidence type="ECO:0000256" key="2">
    <source>
        <dbReference type="ARBA" id="ARBA00022475"/>
    </source>
</evidence>
<dbReference type="PANTHER" id="PTHR30250">
    <property type="entry name" value="PST FAMILY PREDICTED COLANIC ACID TRANSPORTER"/>
    <property type="match status" value="1"/>
</dbReference>
<dbReference type="Pfam" id="PF13440">
    <property type="entry name" value="Polysacc_synt_3"/>
    <property type="match status" value="1"/>
</dbReference>
<feature type="transmembrane region" description="Helical" evidence="6">
    <location>
        <begin position="99"/>
        <end position="120"/>
    </location>
</feature>
<protein>
    <submittedName>
        <fullName evidence="7">Oligosaccharide flippase family protein</fullName>
    </submittedName>
</protein>
<dbReference type="EMBL" id="JAIFZM010000002">
    <property type="protein sequence ID" value="MCG3418158.1"/>
    <property type="molecule type" value="Genomic_DNA"/>
</dbReference>
<feature type="transmembrane region" description="Helical" evidence="6">
    <location>
        <begin position="379"/>
        <end position="400"/>
    </location>
</feature>
<dbReference type="GO" id="GO:0005886">
    <property type="term" value="C:plasma membrane"/>
    <property type="evidence" value="ECO:0007669"/>
    <property type="project" value="UniProtKB-SubCell"/>
</dbReference>
<feature type="transmembrane region" description="Helical" evidence="6">
    <location>
        <begin position="323"/>
        <end position="344"/>
    </location>
</feature>
<evidence type="ECO:0000256" key="6">
    <source>
        <dbReference type="SAM" id="Phobius"/>
    </source>
</evidence>
<feature type="transmembrane region" description="Helical" evidence="6">
    <location>
        <begin position="63"/>
        <end position="87"/>
    </location>
</feature>
<keyword evidence="3 6" id="KW-0812">Transmembrane</keyword>
<comment type="caution">
    <text evidence="7">The sequence shown here is derived from an EMBL/GenBank/DDBJ whole genome shotgun (WGS) entry which is preliminary data.</text>
</comment>
<dbReference type="InterPro" id="IPR050833">
    <property type="entry name" value="Poly_Biosynth_Transport"/>
</dbReference>
<keyword evidence="2" id="KW-1003">Cell membrane</keyword>
<evidence type="ECO:0000256" key="3">
    <source>
        <dbReference type="ARBA" id="ARBA00022692"/>
    </source>
</evidence>
<keyword evidence="8" id="KW-1185">Reference proteome</keyword>
<gene>
    <name evidence="7" type="ORF">K3T81_03240</name>
</gene>
<feature type="transmembrane region" description="Helical" evidence="6">
    <location>
        <begin position="141"/>
        <end position="171"/>
    </location>
</feature>